<evidence type="ECO:0000313" key="3">
    <source>
        <dbReference type="EMBL" id="KAL3229699.1"/>
    </source>
</evidence>
<evidence type="ECO:0000313" key="4">
    <source>
        <dbReference type="Proteomes" id="UP001623330"/>
    </source>
</evidence>
<gene>
    <name evidence="3" type="ORF">RNJ44_01835</name>
</gene>
<reference evidence="3 4" key="1">
    <citation type="submission" date="2024-05" db="EMBL/GenBank/DDBJ databases">
        <title>Long read based assembly of the Candida bracarensis genome reveals expanded adhesin content.</title>
        <authorList>
            <person name="Marcet-Houben M."/>
            <person name="Ksiezopolska E."/>
            <person name="Gabaldon T."/>
        </authorList>
    </citation>
    <scope>NUCLEOTIDE SEQUENCE [LARGE SCALE GENOMIC DNA]</scope>
    <source>
        <strain evidence="3 4">CBM6</strain>
    </source>
</reference>
<feature type="region of interest" description="Disordered" evidence="1">
    <location>
        <begin position="88"/>
        <end position="129"/>
    </location>
</feature>
<accession>A0ABR4NNY6</accession>
<dbReference type="PANTHER" id="PTHR47336:SF3">
    <property type="entry name" value="SERINE-RICH PROTEIN TYE7"/>
    <property type="match status" value="1"/>
</dbReference>
<comment type="caution">
    <text evidence="3">The sequence shown here is derived from an EMBL/GenBank/DDBJ whole genome shotgun (WGS) entry which is preliminary data.</text>
</comment>
<protein>
    <submittedName>
        <fullName evidence="3">Transcription factor TYE7</fullName>
    </submittedName>
</protein>
<organism evidence="3 4">
    <name type="scientific">Nakaseomyces bracarensis</name>
    <dbReference type="NCBI Taxonomy" id="273131"/>
    <lineage>
        <taxon>Eukaryota</taxon>
        <taxon>Fungi</taxon>
        <taxon>Dikarya</taxon>
        <taxon>Ascomycota</taxon>
        <taxon>Saccharomycotina</taxon>
        <taxon>Saccharomycetes</taxon>
        <taxon>Saccharomycetales</taxon>
        <taxon>Saccharomycetaceae</taxon>
        <taxon>Nakaseomyces</taxon>
    </lineage>
</organism>
<dbReference type="InterPro" id="IPR052099">
    <property type="entry name" value="Regulatory_TF_Diverse"/>
</dbReference>
<name>A0ABR4NNY6_9SACH</name>
<dbReference type="InterPro" id="IPR011598">
    <property type="entry name" value="bHLH_dom"/>
</dbReference>
<sequence length="242" mass="27305">MATENDSNWVNCNDKLLTTSESSTSLASGSPWFEPLENIISSNSSSSSSVTSPDSNFLIDGNQNDIFLFNVDNFELSNDVRVKKEDEELATLGSTTPTSMSMSMSTSNPGAKKQKKKAPRKRLTQNQKEAHNKIEKRYRININSKLARLQQIIPWVASEQSTLEVLEGNRKGNKSDDMDDPFSTFPTTTPKLNKSMILEKAVDYILYMQNNERLFELEVHRLKAELGTVKKENEKLKQTNMA</sequence>
<dbReference type="PROSITE" id="PS50888">
    <property type="entry name" value="BHLH"/>
    <property type="match status" value="1"/>
</dbReference>
<feature type="domain" description="BHLH" evidence="2">
    <location>
        <begin position="126"/>
        <end position="208"/>
    </location>
</feature>
<dbReference type="SUPFAM" id="SSF47459">
    <property type="entry name" value="HLH, helix-loop-helix DNA-binding domain"/>
    <property type="match status" value="1"/>
</dbReference>
<dbReference type="Pfam" id="PF00010">
    <property type="entry name" value="HLH"/>
    <property type="match status" value="1"/>
</dbReference>
<dbReference type="Proteomes" id="UP001623330">
    <property type="component" value="Unassembled WGS sequence"/>
</dbReference>
<evidence type="ECO:0000256" key="1">
    <source>
        <dbReference type="SAM" id="MobiDB-lite"/>
    </source>
</evidence>
<dbReference type="Gene3D" id="4.10.280.10">
    <property type="entry name" value="Helix-loop-helix DNA-binding domain"/>
    <property type="match status" value="1"/>
</dbReference>
<dbReference type="InterPro" id="IPR036638">
    <property type="entry name" value="HLH_DNA-bd_sf"/>
</dbReference>
<feature type="compositionally biased region" description="Low complexity" evidence="1">
    <location>
        <begin position="94"/>
        <end position="107"/>
    </location>
</feature>
<dbReference type="PANTHER" id="PTHR47336">
    <property type="entry name" value="TRANSCRIPTION FACTOR HMS1-RELATED"/>
    <property type="match status" value="1"/>
</dbReference>
<dbReference type="SMART" id="SM00353">
    <property type="entry name" value="HLH"/>
    <property type="match status" value="1"/>
</dbReference>
<evidence type="ECO:0000259" key="2">
    <source>
        <dbReference type="PROSITE" id="PS50888"/>
    </source>
</evidence>
<keyword evidence="4" id="KW-1185">Reference proteome</keyword>
<dbReference type="CDD" id="cd11395">
    <property type="entry name" value="bHLHzip_SREBP_like"/>
    <property type="match status" value="1"/>
</dbReference>
<proteinExistence type="predicted"/>
<feature type="compositionally biased region" description="Basic residues" evidence="1">
    <location>
        <begin position="112"/>
        <end position="123"/>
    </location>
</feature>
<dbReference type="EMBL" id="JBEVYD010000011">
    <property type="protein sequence ID" value="KAL3229699.1"/>
    <property type="molecule type" value="Genomic_DNA"/>
</dbReference>